<reference evidence="1 2" key="1">
    <citation type="journal article" date="2023" name="Microbiol. Spectr.">
        <title>Symbiosis of Carpenter Bees with Uncharacterized Lactic Acid Bacteria Showing NAD Auxotrophy.</title>
        <authorList>
            <person name="Kawasaki S."/>
            <person name="Ozawa K."/>
            <person name="Mori T."/>
            <person name="Yamamoto A."/>
            <person name="Ito M."/>
            <person name="Ohkuma M."/>
            <person name="Sakamoto M."/>
            <person name="Matsutani M."/>
        </authorList>
    </citation>
    <scope>NUCLEOTIDE SEQUENCE [LARGE SCALE GENOMIC DNA]</scope>
    <source>
        <strain evidence="1 2">Kim37-2</strain>
    </source>
</reference>
<organism evidence="1 2">
    <name type="scientific">Bombiscardovia nodaiensis</name>
    <dbReference type="NCBI Taxonomy" id="2932181"/>
    <lineage>
        <taxon>Bacteria</taxon>
        <taxon>Bacillati</taxon>
        <taxon>Actinomycetota</taxon>
        <taxon>Actinomycetes</taxon>
        <taxon>Bifidobacteriales</taxon>
        <taxon>Bifidobacteriaceae</taxon>
        <taxon>Bombiscardovia</taxon>
    </lineage>
</organism>
<evidence type="ECO:0000313" key="2">
    <source>
        <dbReference type="Proteomes" id="UP001321766"/>
    </source>
</evidence>
<evidence type="ECO:0008006" key="3">
    <source>
        <dbReference type="Google" id="ProtNLM"/>
    </source>
</evidence>
<gene>
    <name evidence="1" type="ORF">KIM372_03680</name>
</gene>
<sequence>MYWKEKNATKAIDSHTVHRAIHRTLATASQERVSPLAHSALRYTLAWHLLSPAHSTSNP</sequence>
<accession>A0ABN6SCC8</accession>
<evidence type="ECO:0000313" key="1">
    <source>
        <dbReference type="EMBL" id="BDR52461.1"/>
    </source>
</evidence>
<keyword evidence="2" id="KW-1185">Reference proteome</keyword>
<dbReference type="Proteomes" id="UP001321766">
    <property type="component" value="Chromosome"/>
</dbReference>
<name>A0ABN6SCC8_9BIFI</name>
<proteinExistence type="predicted"/>
<protein>
    <recommendedName>
        <fullName evidence="3">Integrase</fullName>
    </recommendedName>
</protein>
<dbReference type="EMBL" id="AP026798">
    <property type="protein sequence ID" value="BDR52461.1"/>
    <property type="molecule type" value="Genomic_DNA"/>
</dbReference>